<evidence type="ECO:0000256" key="1">
    <source>
        <dbReference type="SAM" id="MobiDB-lite"/>
    </source>
</evidence>
<sequence length="634" mass="69626">MKHSSQDPAAAGAESALTMDGAFELADLDAETRALLEAELAQFETLERERLGLASDDDAHWTDPVPSRFTAEQRAHTTLWVSGLTMAHDLFIQSALRGIGYKVKAMDVPDTDALQFGREFGNRGQCNPTYFTVGNLVKHLTQLRDQGIAVDDIIENHVFVTAGACGPCRFGTYVTEYRKALRDAGFEGFRVLLFQQTGGVKQATGDELGLKLDPAFFWAVFHATIIGDVLNALGYRIRPYEVEAGATDRALERCKHLISEAMERGTVQTMKALYQARKELEAVAVDRTQVRPRVAIIGEFWAMTTEGDGNYGLQRFLESEGAEVDIQLVSAWLLYMVWTSRWDTEKRASLRGTDQGGAEGSKFSLEGVDVGKRVLALRTVETLIAGLFQSVAKVMGLRDYHLPDMDELADISHAFYDNSLRGGEGHMEVGKLIQNIVKNKVNMTLSVKPFGCMPSSSVSDGVQSIITEMYPQGIFLPIETNGDGAVNVYSRVQMQLFKAKQAAQREVEQALAETGQTMEQVRAYLKENPALSSPFHRSPHRGGCVSADLVYEVADHAQNAQRWQRVKRGLLGFVTRRKARRDAGRAAVVAARAAAAKVRARRSSGVASEAEREAAVEAGHKAPPAGRKSLKVIA</sequence>
<feature type="compositionally biased region" description="Basic and acidic residues" evidence="1">
    <location>
        <begin position="609"/>
        <end position="620"/>
    </location>
</feature>
<reference evidence="2 3" key="1">
    <citation type="journal article" date="2010" name="Stand. Genomic Sci.">
        <title>Complete genome sequence of Haliangium ochraceum type strain (SMP-2).</title>
        <authorList>
            <consortium name="US DOE Joint Genome Institute (JGI-PGF)"/>
            <person name="Ivanova N."/>
            <person name="Daum C."/>
            <person name="Lang E."/>
            <person name="Abt B."/>
            <person name="Kopitz M."/>
            <person name="Saunders E."/>
            <person name="Lapidus A."/>
            <person name="Lucas S."/>
            <person name="Glavina Del Rio T."/>
            <person name="Nolan M."/>
            <person name="Tice H."/>
            <person name="Copeland A."/>
            <person name="Cheng J.F."/>
            <person name="Chen F."/>
            <person name="Bruce D."/>
            <person name="Goodwin L."/>
            <person name="Pitluck S."/>
            <person name="Mavromatis K."/>
            <person name="Pati A."/>
            <person name="Mikhailova N."/>
            <person name="Chen A."/>
            <person name="Palaniappan K."/>
            <person name="Land M."/>
            <person name="Hauser L."/>
            <person name="Chang Y.J."/>
            <person name="Jeffries C.D."/>
            <person name="Detter J.C."/>
            <person name="Brettin T."/>
            <person name="Rohde M."/>
            <person name="Goker M."/>
            <person name="Bristow J."/>
            <person name="Markowitz V."/>
            <person name="Eisen J.A."/>
            <person name="Hugenholtz P."/>
            <person name="Kyrpides N.C."/>
            <person name="Klenk H.P."/>
        </authorList>
    </citation>
    <scope>NUCLEOTIDE SEQUENCE [LARGE SCALE GENOMIC DNA]</scope>
    <source>
        <strain evidence="3">DSM 14365 / CIP 107738 / JCM 11303 / AJ 13395 / SMP-2</strain>
    </source>
</reference>
<dbReference type="HOGENOM" id="CLU_027953_0_0_7"/>
<organism evidence="2 3">
    <name type="scientific">Haliangium ochraceum (strain DSM 14365 / JCM 11303 / SMP-2)</name>
    <dbReference type="NCBI Taxonomy" id="502025"/>
    <lineage>
        <taxon>Bacteria</taxon>
        <taxon>Pseudomonadati</taxon>
        <taxon>Myxococcota</taxon>
        <taxon>Polyangia</taxon>
        <taxon>Haliangiales</taxon>
        <taxon>Kofleriaceae</taxon>
        <taxon>Haliangium</taxon>
    </lineage>
</organism>
<evidence type="ECO:0000313" key="2">
    <source>
        <dbReference type="EMBL" id="ACY15131.1"/>
    </source>
</evidence>
<dbReference type="EMBL" id="CP001804">
    <property type="protein sequence ID" value="ACY15131.1"/>
    <property type="molecule type" value="Genomic_DNA"/>
</dbReference>
<name>D0LLV3_HALO1</name>
<dbReference type="Proteomes" id="UP000001880">
    <property type="component" value="Chromosome"/>
</dbReference>
<protein>
    <submittedName>
        <fullName evidence="2">Putative activator of 2-hydroxyglutaryl-CoA dehydratase</fullName>
    </submittedName>
</protein>
<dbReference type="AlphaFoldDB" id="D0LLV3"/>
<proteinExistence type="predicted"/>
<accession>D0LLV3</accession>
<dbReference type="InterPro" id="IPR051805">
    <property type="entry name" value="Dehydratase_Activator_Redct"/>
</dbReference>
<dbReference type="PANTHER" id="PTHR32329:SF2">
    <property type="entry name" value="BIFUNCTIONAL PROTEIN [INCLUDES 2-HYDROXYACYL-COA DEHYDRATASE (N-TER) AND ITS ACTIVATOR DOMAIN (C_TERM)"/>
    <property type="match status" value="1"/>
</dbReference>
<gene>
    <name evidence="2" type="ordered locus">Hoch_2597</name>
</gene>
<dbReference type="eggNOG" id="COG3581">
    <property type="taxonomic scope" value="Bacteria"/>
</dbReference>
<evidence type="ECO:0000313" key="3">
    <source>
        <dbReference type="Proteomes" id="UP000001880"/>
    </source>
</evidence>
<dbReference type="STRING" id="502025.Hoch_2597"/>
<feature type="region of interest" description="Disordered" evidence="1">
    <location>
        <begin position="601"/>
        <end position="634"/>
    </location>
</feature>
<keyword evidence="3" id="KW-1185">Reference proteome</keyword>
<dbReference type="KEGG" id="hoh:Hoch_2597"/>
<dbReference type="RefSeq" id="WP_012827739.1">
    <property type="nucleotide sequence ID" value="NC_013440.1"/>
</dbReference>
<dbReference type="PANTHER" id="PTHR32329">
    <property type="entry name" value="BIFUNCTIONAL PROTEIN [INCLUDES 2-HYDROXYACYL-COA DEHYDRATASE (N-TER) AND ITS ACTIVATOR DOMAIN (C_TERM)-RELATED"/>
    <property type="match status" value="1"/>
</dbReference>